<dbReference type="RefSeq" id="XP_026492292.2">
    <property type="nucleotide sequence ID" value="XM_026636507.2"/>
</dbReference>
<dbReference type="SUPFAM" id="SSF48264">
    <property type="entry name" value="Cytochrome P450"/>
    <property type="match status" value="1"/>
</dbReference>
<keyword evidence="5" id="KW-0560">Oxidoreductase</keyword>
<dbReference type="AlphaFoldDB" id="A0A8B8I7E8"/>
<evidence type="ECO:0000256" key="1">
    <source>
        <dbReference type="ARBA" id="ARBA00001971"/>
    </source>
</evidence>
<feature type="region of interest" description="Disordered" evidence="8">
    <location>
        <begin position="124"/>
        <end position="146"/>
    </location>
</feature>
<dbReference type="GO" id="GO:0016705">
    <property type="term" value="F:oxidoreductase activity, acting on paired donors, with incorporation or reduction of molecular oxygen"/>
    <property type="evidence" value="ECO:0007669"/>
    <property type="project" value="InterPro"/>
</dbReference>
<reference evidence="10" key="1">
    <citation type="submission" date="2025-08" db="UniProtKB">
        <authorList>
            <consortium name="RefSeq"/>
        </authorList>
    </citation>
    <scope>IDENTIFICATION</scope>
    <source>
        <tissue evidence="10">Whole body</tissue>
    </source>
</reference>
<dbReference type="OrthoDB" id="2789670at2759"/>
<evidence type="ECO:0000313" key="9">
    <source>
        <dbReference type="Proteomes" id="UP001652626"/>
    </source>
</evidence>
<dbReference type="GO" id="GO:0020037">
    <property type="term" value="F:heme binding"/>
    <property type="evidence" value="ECO:0007669"/>
    <property type="project" value="InterPro"/>
</dbReference>
<dbReference type="Pfam" id="PF00067">
    <property type="entry name" value="p450"/>
    <property type="match status" value="1"/>
</dbReference>
<evidence type="ECO:0000256" key="8">
    <source>
        <dbReference type="SAM" id="MobiDB-lite"/>
    </source>
</evidence>
<dbReference type="Gene3D" id="1.10.630.10">
    <property type="entry name" value="Cytochrome P450"/>
    <property type="match status" value="1"/>
</dbReference>
<comment type="cofactor">
    <cofactor evidence="1">
        <name>heme</name>
        <dbReference type="ChEBI" id="CHEBI:30413"/>
    </cofactor>
</comment>
<evidence type="ECO:0000256" key="7">
    <source>
        <dbReference type="ARBA" id="ARBA00023033"/>
    </source>
</evidence>
<accession>A0A8B8I7E8</accession>
<keyword evidence="4" id="KW-0479">Metal-binding</keyword>
<dbReference type="InterPro" id="IPR036396">
    <property type="entry name" value="Cyt_P450_sf"/>
</dbReference>
<dbReference type="GeneID" id="113397969"/>
<comment type="similarity">
    <text evidence="2">Belongs to the cytochrome P450 family.</text>
</comment>
<dbReference type="InterPro" id="IPR001128">
    <property type="entry name" value="Cyt_P450"/>
</dbReference>
<proteinExistence type="inferred from homology"/>
<dbReference type="GO" id="GO:0004497">
    <property type="term" value="F:monooxygenase activity"/>
    <property type="evidence" value="ECO:0007669"/>
    <property type="project" value="UniProtKB-KW"/>
</dbReference>
<dbReference type="PANTHER" id="PTHR24279">
    <property type="entry name" value="CYTOCHROME P450"/>
    <property type="match status" value="1"/>
</dbReference>
<evidence type="ECO:0000256" key="4">
    <source>
        <dbReference type="ARBA" id="ARBA00022723"/>
    </source>
</evidence>
<dbReference type="InterPro" id="IPR050479">
    <property type="entry name" value="CYP11_CYP27_families"/>
</dbReference>
<dbReference type="Proteomes" id="UP001652626">
    <property type="component" value="Chromosome 13"/>
</dbReference>
<evidence type="ECO:0000256" key="5">
    <source>
        <dbReference type="ARBA" id="ARBA00023002"/>
    </source>
</evidence>
<keyword evidence="6" id="KW-0408">Iron</keyword>
<dbReference type="PANTHER" id="PTHR24279:SF120">
    <property type="entry name" value="CYTOCHROME P450"/>
    <property type="match status" value="1"/>
</dbReference>
<name>A0A8B8I7E8_VANTA</name>
<protein>
    <submittedName>
        <fullName evidence="10">Probable cytochrome P450 49a1</fullName>
    </submittedName>
</protein>
<sequence length="540" mass="60768">MSKTVLARQCFIPRPSRRQISSTSAPRTSTSPQRRNVAAPALSTTYKKFSEIPGPLALPIMRHHAHVLPRIGCFHHTVGLGLLEGLRERYGDLVRLAKGSRSRPVLYIFDPELMREVYESNTTEPPQWIRSPLSEQRKSAGTQCPRQSDETKAIWAGMRTLLKDGALLRNYDRAFDDIATDVTRRLGELRHAENALNEEFGTEIYRWAIETIGVMMFGIRLGCLDGAVHIPTEYNRKPEKTSMDDHIQDLCSLSKRCLTELTPAEQFVRCSLEIANESYLVRSENTLKPESKSFNDALKAIDKHFSLTDDFLLKALHELNNEELRSEQELLNKLRPLERRILPLAADVFLAGVDPLAQTAVSMFYQLSLHAARQQRAHDEVVWAKASKDEGLDIQELPYISSCAKEAMRLYPATGGVVRRSREELLVGGYEVPAGVDIVLAHGVSSKLEKEWGRAKSFIPDRWCSQGWEPLKAARAHPAASMPFGQTCPATGIVSKMLSTLAARILDKYRLEWHGPNPNIVTMGVNKIQPPYYFVLQNSA</sequence>
<keyword evidence="7" id="KW-0503">Monooxygenase</keyword>
<evidence type="ECO:0000313" key="10">
    <source>
        <dbReference type="RefSeq" id="XP_026492292.2"/>
    </source>
</evidence>
<evidence type="ECO:0000256" key="2">
    <source>
        <dbReference type="ARBA" id="ARBA00010617"/>
    </source>
</evidence>
<evidence type="ECO:0000256" key="3">
    <source>
        <dbReference type="ARBA" id="ARBA00022617"/>
    </source>
</evidence>
<keyword evidence="9" id="KW-1185">Reference proteome</keyword>
<dbReference type="GO" id="GO:0005506">
    <property type="term" value="F:iron ion binding"/>
    <property type="evidence" value="ECO:0007669"/>
    <property type="project" value="InterPro"/>
</dbReference>
<dbReference type="OMA" id="KYRLEWH"/>
<gene>
    <name evidence="10" type="primary">LOC113397969</name>
</gene>
<organism evidence="9 10">
    <name type="scientific">Vanessa tameamea</name>
    <name type="common">Kamehameha butterfly</name>
    <dbReference type="NCBI Taxonomy" id="334116"/>
    <lineage>
        <taxon>Eukaryota</taxon>
        <taxon>Metazoa</taxon>
        <taxon>Ecdysozoa</taxon>
        <taxon>Arthropoda</taxon>
        <taxon>Hexapoda</taxon>
        <taxon>Insecta</taxon>
        <taxon>Pterygota</taxon>
        <taxon>Neoptera</taxon>
        <taxon>Endopterygota</taxon>
        <taxon>Lepidoptera</taxon>
        <taxon>Glossata</taxon>
        <taxon>Ditrysia</taxon>
        <taxon>Papilionoidea</taxon>
        <taxon>Nymphalidae</taxon>
        <taxon>Nymphalinae</taxon>
        <taxon>Vanessa</taxon>
    </lineage>
</organism>
<evidence type="ECO:0000256" key="6">
    <source>
        <dbReference type="ARBA" id="ARBA00023004"/>
    </source>
</evidence>
<feature type="compositionally biased region" description="Low complexity" evidence="8">
    <location>
        <begin position="21"/>
        <end position="35"/>
    </location>
</feature>
<keyword evidence="3" id="KW-0349">Heme</keyword>
<feature type="region of interest" description="Disordered" evidence="8">
    <location>
        <begin position="16"/>
        <end position="38"/>
    </location>
</feature>